<evidence type="ECO:0000256" key="7">
    <source>
        <dbReference type="SAM" id="MobiDB-lite"/>
    </source>
</evidence>
<feature type="transmembrane region" description="Helical" evidence="8">
    <location>
        <begin position="290"/>
        <end position="315"/>
    </location>
</feature>
<feature type="transmembrane region" description="Helical" evidence="8">
    <location>
        <begin position="522"/>
        <end position="543"/>
    </location>
</feature>
<keyword evidence="3" id="KW-1003">Cell membrane</keyword>
<dbReference type="SUPFAM" id="SSF49478">
    <property type="entry name" value="Cna protein B-type domain"/>
    <property type="match status" value="1"/>
</dbReference>
<feature type="region of interest" description="Disordered" evidence="7">
    <location>
        <begin position="1"/>
        <end position="22"/>
    </location>
</feature>
<dbReference type="PANTHER" id="PTHR23501">
    <property type="entry name" value="MAJOR FACILITATOR SUPERFAMILY"/>
    <property type="match status" value="1"/>
</dbReference>
<feature type="transmembrane region" description="Helical" evidence="8">
    <location>
        <begin position="65"/>
        <end position="84"/>
    </location>
</feature>
<dbReference type="InterPro" id="IPR011701">
    <property type="entry name" value="MFS"/>
</dbReference>
<feature type="transmembrane region" description="Helical" evidence="8">
    <location>
        <begin position="356"/>
        <end position="376"/>
    </location>
</feature>
<evidence type="ECO:0000256" key="1">
    <source>
        <dbReference type="ARBA" id="ARBA00004651"/>
    </source>
</evidence>
<feature type="transmembrane region" description="Helical" evidence="8">
    <location>
        <begin position="188"/>
        <end position="209"/>
    </location>
</feature>
<evidence type="ECO:0000256" key="4">
    <source>
        <dbReference type="ARBA" id="ARBA00022692"/>
    </source>
</evidence>
<feature type="transmembrane region" description="Helical" evidence="8">
    <location>
        <begin position="388"/>
        <end position="407"/>
    </location>
</feature>
<reference evidence="11" key="1">
    <citation type="journal article" date="2019" name="Int. J. Syst. Evol. Microbiol.">
        <title>The Global Catalogue of Microorganisms (GCM) 10K type strain sequencing project: providing services to taxonomists for standard genome sequencing and annotation.</title>
        <authorList>
            <consortium name="The Broad Institute Genomics Platform"/>
            <consortium name="The Broad Institute Genome Sequencing Center for Infectious Disease"/>
            <person name="Wu L."/>
            <person name="Ma J."/>
        </authorList>
    </citation>
    <scope>NUCLEOTIDE SEQUENCE [LARGE SCALE GENOMIC DNA]</scope>
    <source>
        <strain evidence="11">CCM 8391</strain>
    </source>
</reference>
<protein>
    <submittedName>
        <fullName evidence="10">MFS transporter</fullName>
    </submittedName>
</protein>
<dbReference type="InterPro" id="IPR020846">
    <property type="entry name" value="MFS_dom"/>
</dbReference>
<organism evidence="10 11">
    <name type="scientific">Pseudonocardia hispaniensis</name>
    <dbReference type="NCBI Taxonomy" id="904933"/>
    <lineage>
        <taxon>Bacteria</taxon>
        <taxon>Bacillati</taxon>
        <taxon>Actinomycetota</taxon>
        <taxon>Actinomycetes</taxon>
        <taxon>Pseudonocardiales</taxon>
        <taxon>Pseudonocardiaceae</taxon>
        <taxon>Pseudonocardia</taxon>
    </lineage>
</organism>
<dbReference type="RefSeq" id="WP_379586672.1">
    <property type="nucleotide sequence ID" value="NZ_JBHSQW010000035.1"/>
</dbReference>
<feature type="domain" description="Major facilitator superfamily (MFS) profile" evidence="9">
    <location>
        <begin position="31"/>
        <end position="548"/>
    </location>
</feature>
<feature type="transmembrane region" description="Helical" evidence="8">
    <location>
        <begin position="221"/>
        <end position="240"/>
    </location>
</feature>
<evidence type="ECO:0000256" key="6">
    <source>
        <dbReference type="ARBA" id="ARBA00023136"/>
    </source>
</evidence>
<feature type="transmembrane region" description="Helical" evidence="8">
    <location>
        <begin position="428"/>
        <end position="446"/>
    </location>
</feature>
<dbReference type="Gene3D" id="1.20.1250.20">
    <property type="entry name" value="MFS general substrate transporter like domains"/>
    <property type="match status" value="1"/>
</dbReference>
<dbReference type="PROSITE" id="PS50850">
    <property type="entry name" value="MFS"/>
    <property type="match status" value="1"/>
</dbReference>
<dbReference type="EMBL" id="JBHSQW010000035">
    <property type="protein sequence ID" value="MFC5996175.1"/>
    <property type="molecule type" value="Genomic_DNA"/>
</dbReference>
<accession>A0ABW1J6Q0</accession>
<dbReference type="Pfam" id="PF13620">
    <property type="entry name" value="CarboxypepD_reg"/>
    <property type="match status" value="1"/>
</dbReference>
<feature type="region of interest" description="Disordered" evidence="7">
    <location>
        <begin position="583"/>
        <end position="604"/>
    </location>
</feature>
<feature type="transmembrane region" description="Helical" evidence="8">
    <location>
        <begin position="252"/>
        <end position="270"/>
    </location>
</feature>
<comment type="subcellular location">
    <subcellularLocation>
        <location evidence="1">Cell membrane</location>
        <topology evidence="1">Multi-pass membrane protein</topology>
    </subcellularLocation>
</comment>
<feature type="transmembrane region" description="Helical" evidence="8">
    <location>
        <begin position="157"/>
        <end position="176"/>
    </location>
</feature>
<dbReference type="Proteomes" id="UP001596302">
    <property type="component" value="Unassembled WGS sequence"/>
</dbReference>
<evidence type="ECO:0000256" key="2">
    <source>
        <dbReference type="ARBA" id="ARBA00022448"/>
    </source>
</evidence>
<keyword evidence="4 8" id="KW-0812">Transmembrane</keyword>
<evidence type="ECO:0000256" key="3">
    <source>
        <dbReference type="ARBA" id="ARBA00022475"/>
    </source>
</evidence>
<dbReference type="CDD" id="cd17502">
    <property type="entry name" value="MFS_Azr1_MDR_like"/>
    <property type="match status" value="1"/>
</dbReference>
<comment type="caution">
    <text evidence="10">The sequence shown here is derived from an EMBL/GenBank/DDBJ whole genome shotgun (WGS) entry which is preliminary data.</text>
</comment>
<keyword evidence="11" id="KW-1185">Reference proteome</keyword>
<feature type="transmembrane region" description="Helical" evidence="8">
    <location>
        <begin position="96"/>
        <end position="119"/>
    </location>
</feature>
<dbReference type="NCBIfam" id="TIGR00711">
    <property type="entry name" value="efflux_EmrB"/>
    <property type="match status" value="1"/>
</dbReference>
<dbReference type="PANTHER" id="PTHR23501:SF197">
    <property type="entry name" value="COMD"/>
    <property type="match status" value="1"/>
</dbReference>
<feature type="transmembrane region" description="Helical" evidence="8">
    <location>
        <begin position="125"/>
        <end position="145"/>
    </location>
</feature>
<keyword evidence="2" id="KW-0813">Transport</keyword>
<dbReference type="InterPro" id="IPR036259">
    <property type="entry name" value="MFS_trans_sf"/>
</dbReference>
<evidence type="ECO:0000256" key="5">
    <source>
        <dbReference type="ARBA" id="ARBA00022989"/>
    </source>
</evidence>
<feature type="transmembrane region" description="Helical" evidence="8">
    <location>
        <begin position="327"/>
        <end position="344"/>
    </location>
</feature>
<name>A0ABW1J6Q0_9PSEU</name>
<dbReference type="InterPro" id="IPR004638">
    <property type="entry name" value="EmrB-like"/>
</dbReference>
<dbReference type="Pfam" id="PF07690">
    <property type="entry name" value="MFS_1"/>
    <property type="match status" value="1"/>
</dbReference>
<evidence type="ECO:0000259" key="9">
    <source>
        <dbReference type="PROSITE" id="PS50850"/>
    </source>
</evidence>
<dbReference type="SUPFAM" id="SSF103473">
    <property type="entry name" value="MFS general substrate transporter"/>
    <property type="match status" value="1"/>
</dbReference>
<evidence type="ECO:0000313" key="11">
    <source>
        <dbReference type="Proteomes" id="UP001596302"/>
    </source>
</evidence>
<sequence length="699" mass="72353">MSTEAADVASRAPVPPTRSPGELSHRQIVTILVGLALGMFLAALDQTVVSTAIRVIADDLGGLSLQAWATTAFLITGTISTPLYGKLSDIYGRKPFFLIAISIFILGSVLCTFATSMYSLAAFRAVQGLGAGGLFALALTILGDIVPPRERARYQGYILAVFGTSSVIGPVIGGVLSGQQSILGIDGWRWIFLVNVPLGAIALIVVAKVLNVPHTRRAHRIDWPGAVSLAIGLVPLLIVAEQGREWGWDSTKALVCYVIGIVGVVAFVFAERHYGEDALLPLRLFRNRVFATTSAAGFVIGMGMFGGIVLLPLFLQIVHGVTPTESGFLMLPLVAGIMLASITSGQITSRTGRYKIFPVLGTALMIGAMLLMHFTITVDIPLWELDLYMAMLGLGLGCCMQTLVLAVQNAVPARDMGVATASATFFRQLGGTLGVAVFLSIVFSTVGDKIANAFRAAAGTPEFRSALTDPAVHANPANGPVLHALSSGGGTDSTGVLNDSSFLQHIDPRLARPFLVGFAESMTLTFAVVAGVLVLAFLLALLIKEVPLRTMSGVQARAAEDAEDAEALPEPAAAVAALKQTDPTIAGTAPSGDGVGGEPSGRGRLSGTVTAAGTGHGVAEVLATLTDPSGTVVGSVLTDGEGQFVFDDLAAGTYTLTASGYAPTATVVQVAADSATSTVVEFAAPTPGRNGVEPGDEAR</sequence>
<gene>
    <name evidence="10" type="ORF">ACFQE5_18380</name>
</gene>
<dbReference type="Gene3D" id="2.60.40.1120">
    <property type="entry name" value="Carboxypeptidase-like, regulatory domain"/>
    <property type="match status" value="1"/>
</dbReference>
<evidence type="ECO:0000256" key="8">
    <source>
        <dbReference type="SAM" id="Phobius"/>
    </source>
</evidence>
<keyword evidence="5 8" id="KW-1133">Transmembrane helix</keyword>
<keyword evidence="6 8" id="KW-0472">Membrane</keyword>
<dbReference type="Gene3D" id="1.20.1720.10">
    <property type="entry name" value="Multidrug resistance protein D"/>
    <property type="match status" value="1"/>
</dbReference>
<feature type="transmembrane region" description="Helical" evidence="8">
    <location>
        <begin position="28"/>
        <end position="53"/>
    </location>
</feature>
<proteinExistence type="predicted"/>
<evidence type="ECO:0000313" key="10">
    <source>
        <dbReference type="EMBL" id="MFC5996175.1"/>
    </source>
</evidence>